<dbReference type="InterPro" id="IPR003313">
    <property type="entry name" value="AraC-bd"/>
</dbReference>
<dbReference type="EMBL" id="CP009286">
    <property type="protein sequence ID" value="AIQ65629.1"/>
    <property type="molecule type" value="Genomic_DNA"/>
</dbReference>
<dbReference type="KEGG" id="pste:PSTEL_23490"/>
<dbReference type="InterPro" id="IPR037923">
    <property type="entry name" value="HTH-like"/>
</dbReference>
<dbReference type="InterPro" id="IPR014710">
    <property type="entry name" value="RmlC-like_jellyroll"/>
</dbReference>
<dbReference type="SMART" id="SM00342">
    <property type="entry name" value="HTH_ARAC"/>
    <property type="match status" value="1"/>
</dbReference>
<dbReference type="STRING" id="169760.PSTEL_23490"/>
<keyword evidence="3" id="KW-0804">Transcription</keyword>
<feature type="domain" description="HTH araC/xylS-type" evidence="4">
    <location>
        <begin position="170"/>
        <end position="268"/>
    </location>
</feature>
<reference evidence="5 6" key="1">
    <citation type="submission" date="2014-08" db="EMBL/GenBank/DDBJ databases">
        <title>Comparative genomics of the Paenibacillus odorifer group.</title>
        <authorList>
            <person name="den Bakker H.C."/>
            <person name="Tsai Y.-C."/>
            <person name="Martin N."/>
            <person name="Korlach J."/>
            <person name="Wiedmann M."/>
        </authorList>
    </citation>
    <scope>NUCLEOTIDE SEQUENCE [LARGE SCALE GENOMIC DNA]</scope>
    <source>
        <strain evidence="5 6">DSM 14472</strain>
    </source>
</reference>
<dbReference type="PANTHER" id="PTHR43280:SF17">
    <property type="entry name" value="ARAC-TYPE DNA-BINDING DOMAIN-CONTAINING PROTEIN"/>
    <property type="match status" value="1"/>
</dbReference>
<name>A0A089N9X0_9BACL</name>
<evidence type="ECO:0000256" key="1">
    <source>
        <dbReference type="ARBA" id="ARBA00023015"/>
    </source>
</evidence>
<keyword evidence="2" id="KW-0238">DNA-binding</keyword>
<keyword evidence="1" id="KW-0805">Transcription regulation</keyword>
<keyword evidence="6" id="KW-1185">Reference proteome</keyword>
<proteinExistence type="predicted"/>
<dbReference type="SUPFAM" id="SSF51215">
    <property type="entry name" value="Regulatory protein AraC"/>
    <property type="match status" value="1"/>
</dbReference>
<dbReference type="GO" id="GO:0003700">
    <property type="term" value="F:DNA-binding transcription factor activity"/>
    <property type="evidence" value="ECO:0007669"/>
    <property type="project" value="InterPro"/>
</dbReference>
<sequence>MPLRILSEPKLLYAGHISSSPAWYFPSHKHDDLLEILYIREGTGYFTIGDRTYATRKGDIVVYNRGVLHEERSSPGFPFSHYCCGFTNIEIEGLPLDRVLPDDAAPVINSGRYATEMEALMSVLFEESSMQDEGYQTICRGLLVSILTLIQRIAGNGRPQEEQTGDSLALSIKEYLDRNFASSISLQVIAEHFHVDRYYLSHVFKKQYNDSPINYLINRRMGEAKRLLASTEMKIWEISKLVGYENANYFSMLFAKFMGETPSYFKHNHRKNLHYPQRPD</sequence>
<evidence type="ECO:0000256" key="2">
    <source>
        <dbReference type="ARBA" id="ARBA00023125"/>
    </source>
</evidence>
<dbReference type="PROSITE" id="PS01124">
    <property type="entry name" value="HTH_ARAC_FAMILY_2"/>
    <property type="match status" value="1"/>
</dbReference>
<gene>
    <name evidence="5" type="ORF">PSTEL_23490</name>
</gene>
<dbReference type="InterPro" id="IPR018060">
    <property type="entry name" value="HTH_AraC"/>
</dbReference>
<dbReference type="Pfam" id="PF12833">
    <property type="entry name" value="HTH_18"/>
    <property type="match status" value="1"/>
</dbReference>
<dbReference type="HOGENOM" id="CLU_000445_88_6_9"/>
<dbReference type="SUPFAM" id="SSF46689">
    <property type="entry name" value="Homeodomain-like"/>
    <property type="match status" value="2"/>
</dbReference>
<dbReference type="InterPro" id="IPR009057">
    <property type="entry name" value="Homeodomain-like_sf"/>
</dbReference>
<protein>
    <recommendedName>
        <fullName evidence="4">HTH araC/xylS-type domain-containing protein</fullName>
    </recommendedName>
</protein>
<evidence type="ECO:0000313" key="5">
    <source>
        <dbReference type="EMBL" id="AIQ65629.1"/>
    </source>
</evidence>
<accession>A0A089N9X0</accession>
<evidence type="ECO:0000313" key="6">
    <source>
        <dbReference type="Proteomes" id="UP000029507"/>
    </source>
</evidence>
<organism evidence="5 6">
    <name type="scientific">Paenibacillus stellifer</name>
    <dbReference type="NCBI Taxonomy" id="169760"/>
    <lineage>
        <taxon>Bacteria</taxon>
        <taxon>Bacillati</taxon>
        <taxon>Bacillota</taxon>
        <taxon>Bacilli</taxon>
        <taxon>Bacillales</taxon>
        <taxon>Paenibacillaceae</taxon>
        <taxon>Paenibacillus</taxon>
    </lineage>
</organism>
<dbReference type="AlphaFoldDB" id="A0A089N9X0"/>
<dbReference type="PANTHER" id="PTHR43280">
    <property type="entry name" value="ARAC-FAMILY TRANSCRIPTIONAL REGULATOR"/>
    <property type="match status" value="1"/>
</dbReference>
<evidence type="ECO:0000256" key="3">
    <source>
        <dbReference type="ARBA" id="ARBA00023163"/>
    </source>
</evidence>
<dbReference type="GO" id="GO:0043565">
    <property type="term" value="F:sequence-specific DNA binding"/>
    <property type="evidence" value="ECO:0007669"/>
    <property type="project" value="InterPro"/>
</dbReference>
<dbReference type="Gene3D" id="1.10.10.60">
    <property type="entry name" value="Homeodomain-like"/>
    <property type="match status" value="2"/>
</dbReference>
<dbReference type="Proteomes" id="UP000029507">
    <property type="component" value="Chromosome"/>
</dbReference>
<dbReference type="Gene3D" id="2.60.120.10">
    <property type="entry name" value="Jelly Rolls"/>
    <property type="match status" value="1"/>
</dbReference>
<dbReference type="Pfam" id="PF02311">
    <property type="entry name" value="AraC_binding"/>
    <property type="match status" value="1"/>
</dbReference>
<evidence type="ECO:0000259" key="4">
    <source>
        <dbReference type="PROSITE" id="PS01124"/>
    </source>
</evidence>